<evidence type="ECO:0000313" key="2">
    <source>
        <dbReference type="EMBL" id="CAD6269262.1"/>
    </source>
</evidence>
<dbReference type="AlphaFoldDB" id="A0A811RH06"/>
<feature type="region of interest" description="Disordered" evidence="1">
    <location>
        <begin position="1"/>
        <end position="84"/>
    </location>
</feature>
<dbReference type="Proteomes" id="UP000604825">
    <property type="component" value="Unassembled WGS sequence"/>
</dbReference>
<evidence type="ECO:0000256" key="1">
    <source>
        <dbReference type="SAM" id="MobiDB-lite"/>
    </source>
</evidence>
<name>A0A811RH06_9POAL</name>
<gene>
    <name evidence="2" type="ORF">NCGR_LOCUS52566</name>
</gene>
<organism evidence="2 3">
    <name type="scientific">Miscanthus lutarioriparius</name>
    <dbReference type="NCBI Taxonomy" id="422564"/>
    <lineage>
        <taxon>Eukaryota</taxon>
        <taxon>Viridiplantae</taxon>
        <taxon>Streptophyta</taxon>
        <taxon>Embryophyta</taxon>
        <taxon>Tracheophyta</taxon>
        <taxon>Spermatophyta</taxon>
        <taxon>Magnoliopsida</taxon>
        <taxon>Liliopsida</taxon>
        <taxon>Poales</taxon>
        <taxon>Poaceae</taxon>
        <taxon>PACMAD clade</taxon>
        <taxon>Panicoideae</taxon>
        <taxon>Andropogonodae</taxon>
        <taxon>Andropogoneae</taxon>
        <taxon>Saccharinae</taxon>
        <taxon>Miscanthus</taxon>
    </lineage>
</organism>
<reference evidence="2" key="1">
    <citation type="submission" date="2020-10" db="EMBL/GenBank/DDBJ databases">
        <authorList>
            <person name="Han B."/>
            <person name="Lu T."/>
            <person name="Zhao Q."/>
            <person name="Huang X."/>
            <person name="Zhao Y."/>
        </authorList>
    </citation>
    <scope>NUCLEOTIDE SEQUENCE</scope>
</reference>
<evidence type="ECO:0000313" key="3">
    <source>
        <dbReference type="Proteomes" id="UP000604825"/>
    </source>
</evidence>
<proteinExistence type="predicted"/>
<dbReference type="EMBL" id="CAJGYO010000015">
    <property type="protein sequence ID" value="CAD6269262.1"/>
    <property type="molecule type" value="Genomic_DNA"/>
</dbReference>
<keyword evidence="3" id="KW-1185">Reference proteome</keyword>
<protein>
    <submittedName>
        <fullName evidence="2">Uncharacterized protein</fullName>
    </submittedName>
</protein>
<comment type="caution">
    <text evidence="2">The sequence shown here is derived from an EMBL/GenBank/DDBJ whole genome shotgun (WGS) entry which is preliminary data.</text>
</comment>
<sequence length="145" mass="15410">MEGQPPDATPGPSLALAAGAHGQATAAERQATRSQGGVDVAAVIPVEKGTVAGGGGGHHQHGGHKHDGQTKQQQQRVLESSNSSNRCFSDELVLGEENNFLGTELLKRTYKGKPRSVLEGGEQRHFFGLRTAEQRVIKFECGSQR</sequence>
<feature type="compositionally biased region" description="Low complexity" evidence="1">
    <location>
        <begin position="14"/>
        <end position="27"/>
    </location>
</feature>
<accession>A0A811RH06</accession>